<dbReference type="KEGG" id="nta:107830154"/>
<evidence type="ECO:0000313" key="3">
    <source>
        <dbReference type="RefSeq" id="XP_016513117.1"/>
    </source>
</evidence>
<dbReference type="AlphaFoldDB" id="A0A1S4DIC7"/>
<feature type="compositionally biased region" description="Basic and acidic residues" evidence="1">
    <location>
        <begin position="180"/>
        <end position="197"/>
    </location>
</feature>
<dbReference type="Pfam" id="PF00078">
    <property type="entry name" value="RVT_1"/>
    <property type="match status" value="1"/>
</dbReference>
<evidence type="ECO:0000256" key="1">
    <source>
        <dbReference type="SAM" id="MobiDB-lite"/>
    </source>
</evidence>
<feature type="region of interest" description="Disordered" evidence="1">
    <location>
        <begin position="167"/>
        <end position="197"/>
    </location>
</feature>
<dbReference type="RefSeq" id="XP_016513117.1">
    <property type="nucleotide sequence ID" value="XM_016657631.1"/>
</dbReference>
<proteinExistence type="predicted"/>
<feature type="domain" description="Reverse transcriptase" evidence="2">
    <location>
        <begin position="5"/>
        <end position="129"/>
    </location>
</feature>
<dbReference type="OrthoDB" id="1245115at2759"/>
<accession>A0A1S4DIC7</accession>
<evidence type="ECO:0000259" key="2">
    <source>
        <dbReference type="Pfam" id="PF00078"/>
    </source>
</evidence>
<organism evidence="3">
    <name type="scientific">Nicotiana tabacum</name>
    <name type="common">Common tobacco</name>
    <dbReference type="NCBI Taxonomy" id="4097"/>
    <lineage>
        <taxon>Eukaryota</taxon>
        <taxon>Viridiplantae</taxon>
        <taxon>Streptophyta</taxon>
        <taxon>Embryophyta</taxon>
        <taxon>Tracheophyta</taxon>
        <taxon>Spermatophyta</taxon>
        <taxon>Magnoliopsida</taxon>
        <taxon>eudicotyledons</taxon>
        <taxon>Gunneridae</taxon>
        <taxon>Pentapetalae</taxon>
        <taxon>asterids</taxon>
        <taxon>lamiids</taxon>
        <taxon>Solanales</taxon>
        <taxon>Solanaceae</taxon>
        <taxon>Nicotianoideae</taxon>
        <taxon>Nicotianeae</taxon>
        <taxon>Nicotiana</taxon>
    </lineage>
</organism>
<dbReference type="STRING" id="4097.A0A1S4DIC7"/>
<reference evidence="3" key="1">
    <citation type="submission" date="2025-08" db="UniProtKB">
        <authorList>
            <consortium name="RefSeq"/>
        </authorList>
    </citation>
    <scope>IDENTIFICATION</scope>
</reference>
<dbReference type="InterPro" id="IPR000477">
    <property type="entry name" value="RT_dom"/>
</dbReference>
<sequence>MPGHSITEAIHLIRRLMEQYRDRRKDLHMVFIDLEKTYDKVMREVLWRCLEVKSVLVAYISMIKDMYDGAKTHVRTVGEDSEHFSVVMGLHQRSALSPFLFALAMDALTHHIQGEVPCADDIVLIDETRGGVGERLEALLFSGWKGEQEGNKLSSLGGEQYLVENRQLPGKIKQVPESGNHPENDKSYQNKPDLREC</sequence>
<gene>
    <name evidence="3" type="primary">LOC107830154</name>
</gene>
<dbReference type="PaxDb" id="4097-A0A1S4DIC7"/>
<name>A0A1S4DIC7_TOBAC</name>
<dbReference type="PANTHER" id="PTHR19446">
    <property type="entry name" value="REVERSE TRANSCRIPTASES"/>
    <property type="match status" value="1"/>
</dbReference>
<protein>
    <recommendedName>
        <fullName evidence="2">Reverse transcriptase domain-containing protein</fullName>
    </recommendedName>
</protein>